<dbReference type="GO" id="GO:0005634">
    <property type="term" value="C:nucleus"/>
    <property type="evidence" value="ECO:0007669"/>
    <property type="project" value="UniProtKB-SubCell"/>
</dbReference>
<dbReference type="InterPro" id="IPR003340">
    <property type="entry name" value="B3_DNA-bd"/>
</dbReference>
<evidence type="ECO:0000256" key="3">
    <source>
        <dbReference type="ARBA" id="ARBA00023125"/>
    </source>
</evidence>
<dbReference type="InterPro" id="IPR015300">
    <property type="entry name" value="DNA-bd_pseudobarrel_sf"/>
</dbReference>
<organism evidence="7 8">
    <name type="scientific">Thlaspi arvense</name>
    <name type="common">Field penny-cress</name>
    <dbReference type="NCBI Taxonomy" id="13288"/>
    <lineage>
        <taxon>Eukaryota</taxon>
        <taxon>Viridiplantae</taxon>
        <taxon>Streptophyta</taxon>
        <taxon>Embryophyta</taxon>
        <taxon>Tracheophyta</taxon>
        <taxon>Spermatophyta</taxon>
        <taxon>Magnoliopsida</taxon>
        <taxon>eudicotyledons</taxon>
        <taxon>Gunneridae</taxon>
        <taxon>Pentapetalae</taxon>
        <taxon>rosids</taxon>
        <taxon>malvids</taxon>
        <taxon>Brassicales</taxon>
        <taxon>Brassicaceae</taxon>
        <taxon>Thlaspideae</taxon>
        <taxon>Thlaspi</taxon>
    </lineage>
</organism>
<dbReference type="EMBL" id="OU466860">
    <property type="protein sequence ID" value="CAH2061199.1"/>
    <property type="molecule type" value="Genomic_DNA"/>
</dbReference>
<dbReference type="Gene3D" id="2.40.330.10">
    <property type="entry name" value="DNA-binding pseudobarrel domain"/>
    <property type="match status" value="1"/>
</dbReference>
<sequence length="180" mass="20931">MTFGLVNGLEKKFKIVLMNEKGESWKIHLRRQAKPDGRFYMIGENVPKKKRQKIEAAPSSDQSCFEAIVTTSNLRTDSMYIPKKFAVSNGLIENHQIDLMNEHGKSWTLYLRYEANRKRCNMSRGWRSFCVANGKKPGDIFNLKLVRNEERPVLKLLPMNLHKIEPSNDTRQDTEKSFLV</sequence>
<evidence type="ECO:0000313" key="8">
    <source>
        <dbReference type="Proteomes" id="UP000836841"/>
    </source>
</evidence>
<dbReference type="SUPFAM" id="SSF101936">
    <property type="entry name" value="DNA-binding pseudobarrel domain"/>
    <property type="match status" value="1"/>
</dbReference>
<name>A0AAU9SA00_THLAR</name>
<dbReference type="InterPro" id="IPR039218">
    <property type="entry name" value="REM_fam"/>
</dbReference>
<proteinExistence type="predicted"/>
<evidence type="ECO:0000256" key="1">
    <source>
        <dbReference type="ARBA" id="ARBA00004123"/>
    </source>
</evidence>
<protein>
    <recommendedName>
        <fullName evidence="6">TF-B3 domain-containing protein</fullName>
    </recommendedName>
</protein>
<dbReference type="PANTHER" id="PTHR31674">
    <property type="entry name" value="B3 DOMAIN-CONTAINING PROTEIN REM-LIKE 3-RELATED"/>
    <property type="match status" value="1"/>
</dbReference>
<evidence type="ECO:0000256" key="5">
    <source>
        <dbReference type="ARBA" id="ARBA00023242"/>
    </source>
</evidence>
<dbReference type="PROSITE" id="PS50863">
    <property type="entry name" value="B3"/>
    <property type="match status" value="1"/>
</dbReference>
<accession>A0AAU9SA00</accession>
<keyword evidence="5" id="KW-0539">Nucleus</keyword>
<dbReference type="PANTHER" id="PTHR31674:SF96">
    <property type="entry name" value="B3 DOMAIN-CONTAINING PROTEIN REM-LIKE 3-RELATED"/>
    <property type="match status" value="1"/>
</dbReference>
<dbReference type="SMART" id="SM01019">
    <property type="entry name" value="B3"/>
    <property type="match status" value="1"/>
</dbReference>
<dbReference type="GO" id="GO:0003677">
    <property type="term" value="F:DNA binding"/>
    <property type="evidence" value="ECO:0007669"/>
    <property type="project" value="UniProtKB-KW"/>
</dbReference>
<feature type="domain" description="TF-B3" evidence="6">
    <location>
        <begin position="64"/>
        <end position="160"/>
    </location>
</feature>
<keyword evidence="3" id="KW-0238">DNA-binding</keyword>
<evidence type="ECO:0000256" key="4">
    <source>
        <dbReference type="ARBA" id="ARBA00023163"/>
    </source>
</evidence>
<evidence type="ECO:0000313" key="7">
    <source>
        <dbReference type="EMBL" id="CAH2061199.1"/>
    </source>
</evidence>
<evidence type="ECO:0000259" key="6">
    <source>
        <dbReference type="PROSITE" id="PS50863"/>
    </source>
</evidence>
<evidence type="ECO:0000256" key="2">
    <source>
        <dbReference type="ARBA" id="ARBA00023015"/>
    </source>
</evidence>
<comment type="subcellular location">
    <subcellularLocation>
        <location evidence="1">Nucleus</location>
    </subcellularLocation>
</comment>
<keyword evidence="2" id="KW-0805">Transcription regulation</keyword>
<dbReference type="CDD" id="cd10017">
    <property type="entry name" value="B3_DNA"/>
    <property type="match status" value="1"/>
</dbReference>
<keyword evidence="4" id="KW-0804">Transcription</keyword>
<dbReference type="AlphaFoldDB" id="A0AAU9SA00"/>
<reference evidence="7 8" key="1">
    <citation type="submission" date="2022-03" db="EMBL/GenBank/DDBJ databases">
        <authorList>
            <person name="Nunn A."/>
            <person name="Chopra R."/>
            <person name="Nunn A."/>
            <person name="Contreras Garrido A."/>
        </authorList>
    </citation>
    <scope>NUCLEOTIDE SEQUENCE [LARGE SCALE GENOMIC DNA]</scope>
</reference>
<dbReference type="Proteomes" id="UP000836841">
    <property type="component" value="Chromosome 4"/>
</dbReference>
<gene>
    <name evidence="7" type="ORF">TAV2_LOCUS13454</name>
</gene>
<keyword evidence="8" id="KW-1185">Reference proteome</keyword>
<dbReference type="Pfam" id="PF02362">
    <property type="entry name" value="B3"/>
    <property type="match status" value="1"/>
</dbReference>